<sequence length="484" mass="50982">MKRTTATRKPTGFGSHVAETLRQAWPVLVSSWAGIAFGVLDTTMAGHASAADLQAMSLSASIYITIFVGLMGVVHALIPILAQQYGAGRLSEVGRTWGQGVWLALALSVLGGACMLFPDLWLALSGQVEPAVRNGVAWYLRALIVALPATLVFRTIYALGAAVSRPKTVMTINLASIVFKFVFNWIFIFGGLGVPALGAAGAGLSTAVVGWLCLGAGLWVLRRDPYYTRLRPRLERPNWSVQKELLRLGLPMGGSYLVEVCAFSFMALLVAREGMYVSGGHQIAANLAALCYMMPMAVGVASASLTAQAIGAQDLQRARAMGLAGMAVVAVGALATAAILILGRPWILEAYTDDLQVAAVAATLLRIIPFFHLCDAAQCIGSYLLRAYKVALVPMLLQAVALTGIGLLGGWWLGYGPGAGTLQPLLRVLAPGAPPGAATLWLMALAGLGLSAALLHGWYWHVVRVWARRARPRAGASARAAASG</sequence>
<keyword evidence="3" id="KW-0050">Antiport</keyword>
<dbReference type="Proteomes" id="UP000214603">
    <property type="component" value="Unassembled WGS sequence"/>
</dbReference>
<feature type="transmembrane region" description="Helical" evidence="10">
    <location>
        <begin position="245"/>
        <end position="271"/>
    </location>
</feature>
<proteinExistence type="predicted"/>
<dbReference type="Pfam" id="PF01554">
    <property type="entry name" value="MatE"/>
    <property type="match status" value="2"/>
</dbReference>
<dbReference type="EMBL" id="NJIH01000009">
    <property type="protein sequence ID" value="OWT57427.1"/>
    <property type="molecule type" value="Genomic_DNA"/>
</dbReference>
<feature type="transmembrane region" description="Helical" evidence="10">
    <location>
        <begin position="395"/>
        <end position="415"/>
    </location>
</feature>
<dbReference type="OrthoDB" id="9780160at2"/>
<evidence type="ECO:0000256" key="4">
    <source>
        <dbReference type="ARBA" id="ARBA00022475"/>
    </source>
</evidence>
<comment type="subcellular location">
    <subcellularLocation>
        <location evidence="1">Cell inner membrane</location>
        <topology evidence="1">Multi-pass membrane protein</topology>
    </subcellularLocation>
</comment>
<evidence type="ECO:0000313" key="11">
    <source>
        <dbReference type="EMBL" id="OWT57427.1"/>
    </source>
</evidence>
<dbReference type="InterPro" id="IPR002528">
    <property type="entry name" value="MATE_fam"/>
</dbReference>
<dbReference type="NCBIfam" id="TIGR00797">
    <property type="entry name" value="matE"/>
    <property type="match status" value="1"/>
</dbReference>
<keyword evidence="2" id="KW-0813">Transport</keyword>
<gene>
    <name evidence="11" type="ORF">CEY11_16030</name>
</gene>
<keyword evidence="5 10" id="KW-0812">Transmembrane</keyword>
<dbReference type="AlphaFoldDB" id="A0A225M7Y1"/>
<feature type="transmembrane region" description="Helical" evidence="10">
    <location>
        <begin position="169"/>
        <end position="190"/>
    </location>
</feature>
<dbReference type="GO" id="GO:0042910">
    <property type="term" value="F:xenobiotic transmembrane transporter activity"/>
    <property type="evidence" value="ECO:0007669"/>
    <property type="project" value="InterPro"/>
</dbReference>
<feature type="transmembrane region" description="Helical" evidence="10">
    <location>
        <begin position="355"/>
        <end position="374"/>
    </location>
</feature>
<feature type="transmembrane region" description="Helical" evidence="10">
    <location>
        <begin position="21"/>
        <end position="40"/>
    </location>
</feature>
<keyword evidence="4" id="KW-1003">Cell membrane</keyword>
<keyword evidence="8 10" id="KW-0472">Membrane</keyword>
<evidence type="ECO:0000256" key="2">
    <source>
        <dbReference type="ARBA" id="ARBA00022448"/>
    </source>
</evidence>
<keyword evidence="12" id="KW-1185">Reference proteome</keyword>
<accession>A0A225M7Y1</accession>
<dbReference type="PANTHER" id="PTHR43298">
    <property type="entry name" value="MULTIDRUG RESISTANCE PROTEIN NORM-RELATED"/>
    <property type="match status" value="1"/>
</dbReference>
<comment type="caution">
    <text evidence="11">The sequence shown here is derived from an EMBL/GenBank/DDBJ whole genome shotgun (WGS) entry which is preliminary data.</text>
</comment>
<feature type="transmembrane region" description="Helical" evidence="10">
    <location>
        <begin position="60"/>
        <end position="81"/>
    </location>
</feature>
<dbReference type="RefSeq" id="WP_088604431.1">
    <property type="nucleotide sequence ID" value="NZ_NJIH01000009.1"/>
</dbReference>
<dbReference type="GO" id="GO:0005886">
    <property type="term" value="C:plasma membrane"/>
    <property type="evidence" value="ECO:0007669"/>
    <property type="project" value="UniProtKB-SubCell"/>
</dbReference>
<organism evidence="11 12">
    <name type="scientific">Candidimonas nitroreducens</name>
    <dbReference type="NCBI Taxonomy" id="683354"/>
    <lineage>
        <taxon>Bacteria</taxon>
        <taxon>Pseudomonadati</taxon>
        <taxon>Pseudomonadota</taxon>
        <taxon>Betaproteobacteria</taxon>
        <taxon>Burkholderiales</taxon>
        <taxon>Alcaligenaceae</taxon>
        <taxon>Candidimonas</taxon>
    </lineage>
</organism>
<evidence type="ECO:0000256" key="9">
    <source>
        <dbReference type="ARBA" id="ARBA00031636"/>
    </source>
</evidence>
<evidence type="ECO:0000256" key="8">
    <source>
        <dbReference type="ARBA" id="ARBA00023136"/>
    </source>
</evidence>
<feature type="transmembrane region" description="Helical" evidence="10">
    <location>
        <begin position="196"/>
        <end position="221"/>
    </location>
</feature>
<reference evidence="12" key="1">
    <citation type="submission" date="2017-06" db="EMBL/GenBank/DDBJ databases">
        <title>Herbaspirillum phytohormonus sp. nov., isolated from the root nodule of Robinia pseudoacacia in lead-zinc mine.</title>
        <authorList>
            <person name="Fan M."/>
            <person name="Lin Y."/>
        </authorList>
    </citation>
    <scope>NUCLEOTIDE SEQUENCE [LARGE SCALE GENOMIC DNA]</scope>
    <source>
        <strain evidence="12">SC-089</strain>
    </source>
</reference>
<feature type="transmembrane region" description="Helical" evidence="10">
    <location>
        <begin position="136"/>
        <end position="157"/>
    </location>
</feature>
<evidence type="ECO:0000256" key="6">
    <source>
        <dbReference type="ARBA" id="ARBA00022989"/>
    </source>
</evidence>
<feature type="transmembrane region" description="Helical" evidence="10">
    <location>
        <begin position="283"/>
        <end position="310"/>
    </location>
</feature>
<evidence type="ECO:0000256" key="3">
    <source>
        <dbReference type="ARBA" id="ARBA00022449"/>
    </source>
</evidence>
<evidence type="ECO:0000256" key="10">
    <source>
        <dbReference type="SAM" id="Phobius"/>
    </source>
</evidence>
<dbReference type="InterPro" id="IPR048279">
    <property type="entry name" value="MdtK-like"/>
</dbReference>
<evidence type="ECO:0000313" key="12">
    <source>
        <dbReference type="Proteomes" id="UP000214603"/>
    </source>
</evidence>
<protein>
    <recommendedName>
        <fullName evidence="9">Multidrug-efflux transporter</fullName>
    </recommendedName>
</protein>
<feature type="transmembrane region" description="Helical" evidence="10">
    <location>
        <begin position="435"/>
        <end position="459"/>
    </location>
</feature>
<evidence type="ECO:0000256" key="7">
    <source>
        <dbReference type="ARBA" id="ARBA00023065"/>
    </source>
</evidence>
<name>A0A225M7Y1_9BURK</name>
<keyword evidence="6 10" id="KW-1133">Transmembrane helix</keyword>
<dbReference type="CDD" id="cd13131">
    <property type="entry name" value="MATE_NorM_like"/>
    <property type="match status" value="1"/>
</dbReference>
<dbReference type="PANTHER" id="PTHR43298:SF2">
    <property type="entry name" value="FMN_FAD EXPORTER YEEO-RELATED"/>
    <property type="match status" value="1"/>
</dbReference>
<evidence type="ECO:0000256" key="1">
    <source>
        <dbReference type="ARBA" id="ARBA00004429"/>
    </source>
</evidence>
<dbReference type="InterPro" id="IPR050222">
    <property type="entry name" value="MATE_MdtK"/>
</dbReference>
<dbReference type="PIRSF" id="PIRSF006603">
    <property type="entry name" value="DinF"/>
    <property type="match status" value="1"/>
</dbReference>
<dbReference type="GO" id="GO:0015297">
    <property type="term" value="F:antiporter activity"/>
    <property type="evidence" value="ECO:0007669"/>
    <property type="project" value="UniProtKB-KW"/>
</dbReference>
<feature type="transmembrane region" description="Helical" evidence="10">
    <location>
        <begin position="322"/>
        <end position="343"/>
    </location>
</feature>
<dbReference type="GO" id="GO:0006811">
    <property type="term" value="P:monoatomic ion transport"/>
    <property type="evidence" value="ECO:0007669"/>
    <property type="project" value="UniProtKB-KW"/>
</dbReference>
<evidence type="ECO:0000256" key="5">
    <source>
        <dbReference type="ARBA" id="ARBA00022692"/>
    </source>
</evidence>
<keyword evidence="7" id="KW-0406">Ion transport</keyword>
<feature type="transmembrane region" description="Helical" evidence="10">
    <location>
        <begin position="101"/>
        <end position="124"/>
    </location>
</feature>